<organism evidence="1 2">
    <name type="scientific">Selenomonas ruminantium</name>
    <dbReference type="NCBI Taxonomy" id="971"/>
    <lineage>
        <taxon>Bacteria</taxon>
        <taxon>Bacillati</taxon>
        <taxon>Bacillota</taxon>
        <taxon>Negativicutes</taxon>
        <taxon>Selenomonadales</taxon>
        <taxon>Selenomonadaceae</taxon>
        <taxon>Selenomonas</taxon>
    </lineage>
</organism>
<gene>
    <name evidence="1" type="ORF">SAMN05216587_102230</name>
</gene>
<accession>A0A1I0W8E8</accession>
<dbReference type="AlphaFoldDB" id="A0A1I0W8E8"/>
<evidence type="ECO:0000313" key="2">
    <source>
        <dbReference type="Proteomes" id="UP000183843"/>
    </source>
</evidence>
<dbReference type="EMBL" id="FOJX01000002">
    <property type="protein sequence ID" value="SFA84303.1"/>
    <property type="molecule type" value="Genomic_DNA"/>
</dbReference>
<reference evidence="1 2" key="1">
    <citation type="submission" date="2016-10" db="EMBL/GenBank/DDBJ databases">
        <authorList>
            <person name="de Groot N.N."/>
        </authorList>
    </citation>
    <scope>NUCLEOTIDE SEQUENCE [LARGE SCALE GENOMIC DNA]</scope>
    <source>
        <strain evidence="1 2">L14</strain>
    </source>
</reference>
<proteinExistence type="predicted"/>
<name>A0A1I0W8E8_SELRU</name>
<sequence>MGKGIFLVTEVMKNIIEALNQLGTEKIQEAGSVDALTAAIKGYGVEASPQQVQAVLEAVMNAADGRQELDEKALAKVAGGISPAMVVPRIPGVLDGVKWVTDTVGVSKAS</sequence>
<evidence type="ECO:0000313" key="1">
    <source>
        <dbReference type="EMBL" id="SFA84303.1"/>
    </source>
</evidence>
<dbReference type="Proteomes" id="UP000183843">
    <property type="component" value="Unassembled WGS sequence"/>
</dbReference>
<protein>
    <submittedName>
        <fullName evidence="1">Uncharacterized protein</fullName>
    </submittedName>
</protein>